<accession>A0A1L8DGW0</accession>
<feature type="compositionally biased region" description="Basic and acidic residues" evidence="1">
    <location>
        <begin position="409"/>
        <end position="425"/>
    </location>
</feature>
<dbReference type="PROSITE" id="PS50833">
    <property type="entry name" value="BRIX"/>
    <property type="match status" value="1"/>
</dbReference>
<feature type="compositionally biased region" description="Basic and acidic residues" evidence="1">
    <location>
        <begin position="321"/>
        <end position="342"/>
    </location>
</feature>
<dbReference type="PANTHER" id="PTHR12661">
    <property type="entry name" value="PETER PAN-RELATED"/>
    <property type="match status" value="1"/>
</dbReference>
<reference evidence="3" key="1">
    <citation type="submission" date="2016-12" db="EMBL/GenBank/DDBJ databases">
        <title>An insight into the sialome and mialome of the sand fly, Nyssomyia neivai.</title>
        <authorList>
            <person name="Sebastian V."/>
            <person name="Goulart T.M."/>
            <person name="Oliveira W."/>
            <person name="Calvo E."/>
            <person name="Oliveira L.F."/>
            <person name="Pinto M.C."/>
            <person name="Rosselino A.M."/>
            <person name="Ribeiro J.M."/>
        </authorList>
    </citation>
    <scope>NUCLEOTIDE SEQUENCE</scope>
</reference>
<feature type="region of interest" description="Disordered" evidence="1">
    <location>
        <begin position="1"/>
        <end position="23"/>
    </location>
</feature>
<dbReference type="GO" id="GO:0000027">
    <property type="term" value="P:ribosomal large subunit assembly"/>
    <property type="evidence" value="ECO:0007669"/>
    <property type="project" value="TreeGrafter"/>
</dbReference>
<dbReference type="GO" id="GO:0006364">
    <property type="term" value="P:rRNA processing"/>
    <property type="evidence" value="ECO:0007669"/>
    <property type="project" value="InterPro"/>
</dbReference>
<dbReference type="InterPro" id="IPR007109">
    <property type="entry name" value="Brix"/>
</dbReference>
<protein>
    <submittedName>
        <fullName evidence="3">Putative rna-binding protein</fullName>
    </submittedName>
</protein>
<feature type="compositionally biased region" description="Basic and acidic residues" evidence="1">
    <location>
        <begin position="366"/>
        <end position="402"/>
    </location>
</feature>
<dbReference type="GO" id="GO:0019843">
    <property type="term" value="F:rRNA binding"/>
    <property type="evidence" value="ECO:0007669"/>
    <property type="project" value="InterPro"/>
</dbReference>
<organism evidence="3">
    <name type="scientific">Nyssomyia neivai</name>
    <dbReference type="NCBI Taxonomy" id="330878"/>
    <lineage>
        <taxon>Eukaryota</taxon>
        <taxon>Metazoa</taxon>
        <taxon>Ecdysozoa</taxon>
        <taxon>Arthropoda</taxon>
        <taxon>Hexapoda</taxon>
        <taxon>Insecta</taxon>
        <taxon>Pterygota</taxon>
        <taxon>Neoptera</taxon>
        <taxon>Endopterygota</taxon>
        <taxon>Diptera</taxon>
        <taxon>Nematocera</taxon>
        <taxon>Psychodoidea</taxon>
        <taxon>Psychodidae</taxon>
        <taxon>Nyssomyia</taxon>
    </lineage>
</organism>
<dbReference type="PANTHER" id="PTHR12661:SF5">
    <property type="entry name" value="SUPPRESSOR OF SWI4 1 HOMOLOG"/>
    <property type="match status" value="1"/>
</dbReference>
<proteinExistence type="predicted"/>
<feature type="domain" description="Brix" evidence="2">
    <location>
        <begin position="30"/>
        <end position="292"/>
    </location>
</feature>
<dbReference type="GO" id="GO:0030687">
    <property type="term" value="C:preribosome, large subunit precursor"/>
    <property type="evidence" value="ECO:0007669"/>
    <property type="project" value="TreeGrafter"/>
</dbReference>
<name>A0A1L8DGW0_9DIPT</name>
<dbReference type="AlphaFoldDB" id="A0A1L8DGW0"/>
<evidence type="ECO:0000256" key="1">
    <source>
        <dbReference type="SAM" id="MobiDB-lite"/>
    </source>
</evidence>
<dbReference type="SMART" id="SM00879">
    <property type="entry name" value="Brix"/>
    <property type="match status" value="1"/>
</dbReference>
<evidence type="ECO:0000313" key="3">
    <source>
        <dbReference type="EMBL" id="JAV05692.1"/>
    </source>
</evidence>
<feature type="compositionally biased region" description="Basic residues" evidence="1">
    <location>
        <begin position="1"/>
        <end position="12"/>
    </location>
</feature>
<feature type="region of interest" description="Disordered" evidence="1">
    <location>
        <begin position="321"/>
        <end position="445"/>
    </location>
</feature>
<dbReference type="Pfam" id="PF04427">
    <property type="entry name" value="Brix"/>
    <property type="match status" value="1"/>
</dbReference>
<sequence>MAKKRKKGRSAKKNIPQAGNEEPQDVLQAPHSFVIHRGLPCPKLSDLTRDFRKIMEPFTAMNLKERKSNKIKDFVSLSGVFHVSHMAVFNRSKEQVSWKVARLPRGPTMTFKIHQFTLARDVITAQRKPYMDDKAYESAPLVVLNSFSGEGKHLKLMAQMLQNMFPTINVSTVKLARIRRCVLFSYNPSTKLIDVRHFAIRVQPVGLSRTVKKLITGKIPNMAKCEDIADFIEKANGLSDSEFEDDETNHVVLPQDLPSRGNMQNQKSSIKLHELGPRMTIQLMKIEEGLFNGEVLFHELVVKTEEEKDAIRRKIEKRKWLKQERKEQQSQNKLKKEEDKEKHKQKCLQGMKVEKAAEEEPEDDAEYFKEEVGIEPDRELFAPADPKRVSRKRPADPRAKGKDSKKRKQDKDNNTRPSSGKDFKKGKSKFSRGQSGKGGKKKFKK</sequence>
<evidence type="ECO:0000259" key="2">
    <source>
        <dbReference type="PROSITE" id="PS50833"/>
    </source>
</evidence>
<dbReference type="EMBL" id="GFDF01008392">
    <property type="protein sequence ID" value="JAV05692.1"/>
    <property type="molecule type" value="Transcribed_RNA"/>
</dbReference>
<dbReference type="InterPro" id="IPR045112">
    <property type="entry name" value="PPAN-like"/>
</dbReference>